<gene>
    <name evidence="3" type="ordered locus">WS0806</name>
</gene>
<dbReference type="eggNOG" id="COG3706">
    <property type="taxonomic scope" value="Bacteria"/>
</dbReference>
<dbReference type="SMART" id="SM00052">
    <property type="entry name" value="EAL"/>
    <property type="match status" value="1"/>
</dbReference>
<dbReference type="GO" id="GO:0071111">
    <property type="term" value="F:cyclic-guanylate-specific phosphodiesterase activity"/>
    <property type="evidence" value="ECO:0007669"/>
    <property type="project" value="InterPro"/>
</dbReference>
<dbReference type="SUPFAM" id="SSF141868">
    <property type="entry name" value="EAL domain-like"/>
    <property type="match status" value="1"/>
</dbReference>
<dbReference type="PROSITE" id="PS50883">
    <property type="entry name" value="EAL"/>
    <property type="match status" value="1"/>
</dbReference>
<feature type="domain" description="EAL" evidence="1">
    <location>
        <begin position="278"/>
        <end position="522"/>
    </location>
</feature>
<proteinExistence type="predicted"/>
<evidence type="ECO:0000313" key="3">
    <source>
        <dbReference type="EMBL" id="CAE09919.1"/>
    </source>
</evidence>
<dbReference type="KEGG" id="wsu:WS0806"/>
<dbReference type="CDD" id="cd01948">
    <property type="entry name" value="EAL"/>
    <property type="match status" value="1"/>
</dbReference>
<dbReference type="HOGENOM" id="CLU_000445_70_50_7"/>
<dbReference type="SUPFAM" id="SSF55073">
    <property type="entry name" value="Nucleotide cyclase"/>
    <property type="match status" value="1"/>
</dbReference>
<dbReference type="InterPro" id="IPR029787">
    <property type="entry name" value="Nucleotide_cyclase"/>
</dbReference>
<dbReference type="Proteomes" id="UP000000422">
    <property type="component" value="Chromosome"/>
</dbReference>
<dbReference type="InterPro" id="IPR043128">
    <property type="entry name" value="Rev_trsase/Diguanyl_cyclase"/>
</dbReference>
<dbReference type="DNASU" id="2554267"/>
<dbReference type="PANTHER" id="PTHR33121:SF71">
    <property type="entry name" value="OXYGEN SENSOR PROTEIN DOSP"/>
    <property type="match status" value="1"/>
</dbReference>
<feature type="domain" description="GGDEF" evidence="2">
    <location>
        <begin position="139"/>
        <end position="267"/>
    </location>
</feature>
<dbReference type="STRING" id="273121.WS0806"/>
<keyword evidence="4" id="KW-1185">Reference proteome</keyword>
<reference evidence="3 4" key="1">
    <citation type="journal article" date="2003" name="Proc. Natl. Acad. Sci. U.S.A.">
        <title>Complete genome sequence and analysis of Wolinella succinogenes.</title>
        <authorList>
            <person name="Baar C."/>
            <person name="Eppinger M."/>
            <person name="Raddatz G."/>
            <person name="Simon JM."/>
            <person name="Lanz C."/>
            <person name="Klimmek O."/>
            <person name="Nandakumar R."/>
            <person name="Gross R."/>
            <person name="Rosinus A."/>
            <person name="Keller H."/>
            <person name="Jagtap P."/>
            <person name="Linke B."/>
            <person name="Meyer F."/>
            <person name="Lederer H."/>
            <person name="Schuster S.C."/>
        </authorList>
    </citation>
    <scope>NUCLEOTIDE SEQUENCE [LARGE SCALE GENOMIC DNA]</scope>
    <source>
        <strain evidence="4">ATCC 29543 / DSM 1740 / CCUG 13145 / JCM 31913 / LMG 7466 / NCTC 11488 / FDC 602W</strain>
    </source>
</reference>
<dbReference type="InterPro" id="IPR050706">
    <property type="entry name" value="Cyclic-di-GMP_PDE-like"/>
</dbReference>
<name>Q7MS36_WOLSU</name>
<dbReference type="RefSeq" id="WP_011138716.1">
    <property type="nucleotide sequence ID" value="NC_005090.1"/>
</dbReference>
<dbReference type="Gene3D" id="3.30.70.270">
    <property type="match status" value="1"/>
</dbReference>
<dbReference type="AlphaFoldDB" id="Q7MS36"/>
<dbReference type="Gene3D" id="3.20.20.450">
    <property type="entry name" value="EAL domain"/>
    <property type="match status" value="1"/>
</dbReference>
<evidence type="ECO:0008006" key="5">
    <source>
        <dbReference type="Google" id="ProtNLM"/>
    </source>
</evidence>
<evidence type="ECO:0000313" key="4">
    <source>
        <dbReference type="Proteomes" id="UP000000422"/>
    </source>
</evidence>
<dbReference type="PANTHER" id="PTHR33121">
    <property type="entry name" value="CYCLIC DI-GMP PHOSPHODIESTERASE PDEF"/>
    <property type="match status" value="1"/>
</dbReference>
<dbReference type="EMBL" id="BX571659">
    <property type="protein sequence ID" value="CAE09919.1"/>
    <property type="molecule type" value="Genomic_DNA"/>
</dbReference>
<accession>Q7MS36</accession>
<dbReference type="InterPro" id="IPR001633">
    <property type="entry name" value="EAL_dom"/>
</dbReference>
<sequence length="522" mass="59827">MENLRILFVQFSSSSLTIPLQVDFPLLVVTDSFEKALEWCEESAFEVVVIEGESGESLLPFLRGVRQRSSLTRFLFLSPHPFPSMLSEIAQAGIEGFFHEIPDPFRVRQALSLIAKTFFRSADHAKEKSRLIQAIAKEDDRVMMLIEVDHLDNYHTVFSLAFIDAILQEVGDFLEHYKPDGSEIFSISEEKYAILMEDENTFRAEDFATILNVLILDRKIYVKKQEVDVSFSVGVAKGRGETLLSKAYAALRKAKESGRKHVVLAEDDEEFRFFQRENLRWMRGVRHALEEDRIVPYYQPIINNATGKIEKYECLARLIDHEVVVPPAIFLQSARQIGLMSNVTFAIINKSLTLFQNNDMELSINIAEEDIRDAKIIRYLLNRCERYGIDPSRIVIEILEDITFGRNNKSLEHMRYLHQEGFKIAIDDFGFENSNFGRLIDMEVDYIKIDGSFVKNMETDDRSYKIVDSIAKFCKSIGAKSIAEYVHSQGVQERVLALGIDYSQGYFFGKATPKPLEGDSLI</sequence>
<dbReference type="Pfam" id="PF00563">
    <property type="entry name" value="EAL"/>
    <property type="match status" value="1"/>
</dbReference>
<dbReference type="eggNOG" id="COG2200">
    <property type="taxonomic scope" value="Bacteria"/>
</dbReference>
<evidence type="ECO:0000259" key="2">
    <source>
        <dbReference type="PROSITE" id="PS50887"/>
    </source>
</evidence>
<dbReference type="PROSITE" id="PS50887">
    <property type="entry name" value="GGDEF"/>
    <property type="match status" value="1"/>
</dbReference>
<dbReference type="Pfam" id="PF00990">
    <property type="entry name" value="GGDEF"/>
    <property type="match status" value="1"/>
</dbReference>
<evidence type="ECO:0000259" key="1">
    <source>
        <dbReference type="PROSITE" id="PS50883"/>
    </source>
</evidence>
<dbReference type="InterPro" id="IPR035919">
    <property type="entry name" value="EAL_sf"/>
</dbReference>
<organism evidence="4">
    <name type="scientific">Wolinella succinogenes (strain ATCC 29543 / DSM 1740 / CCUG 13145 / JCM 31913 / LMG 7466 / NCTC 11488 / FDC 602W)</name>
    <name type="common">Vibrio succinogenes</name>
    <dbReference type="NCBI Taxonomy" id="273121"/>
    <lineage>
        <taxon>Bacteria</taxon>
        <taxon>Pseudomonadati</taxon>
        <taxon>Campylobacterota</taxon>
        <taxon>Epsilonproteobacteria</taxon>
        <taxon>Campylobacterales</taxon>
        <taxon>Helicobacteraceae</taxon>
        <taxon>Wolinella</taxon>
    </lineage>
</organism>
<dbReference type="InterPro" id="IPR000160">
    <property type="entry name" value="GGDEF_dom"/>
</dbReference>
<protein>
    <recommendedName>
        <fullName evidence="5">EAL domain-containing protein</fullName>
    </recommendedName>
</protein>
<dbReference type="SMART" id="SM00267">
    <property type="entry name" value="GGDEF"/>
    <property type="match status" value="1"/>
</dbReference>